<gene>
    <name evidence="2" type="ORF">DFH08DRAFT_760777</name>
</gene>
<dbReference type="GO" id="GO:0033925">
    <property type="term" value="F:mannosyl-glycoprotein endo-beta-N-acetylglucosaminidase activity"/>
    <property type="evidence" value="ECO:0007669"/>
    <property type="project" value="UniProtKB-EC"/>
</dbReference>
<dbReference type="Gene3D" id="2.60.120.260">
    <property type="entry name" value="Galactose-binding domain-like"/>
    <property type="match status" value="1"/>
</dbReference>
<dbReference type="InterPro" id="IPR032979">
    <property type="entry name" value="ENGase"/>
</dbReference>
<proteinExistence type="predicted"/>
<dbReference type="GO" id="GO:0005829">
    <property type="term" value="C:cytosol"/>
    <property type="evidence" value="ECO:0007669"/>
    <property type="project" value="UniProtKB-SubCell"/>
</dbReference>
<dbReference type="PANTHER" id="PTHR13246">
    <property type="entry name" value="ENDO BETA N-ACETYLGLUCOSAMINIDASE"/>
    <property type="match status" value="1"/>
</dbReference>
<evidence type="ECO:0000259" key="1">
    <source>
        <dbReference type="Pfam" id="PF03644"/>
    </source>
</evidence>
<dbReference type="Pfam" id="PF03644">
    <property type="entry name" value="Glyco_hydro_85"/>
    <property type="match status" value="1"/>
</dbReference>
<dbReference type="PANTHER" id="PTHR13246:SF1">
    <property type="entry name" value="CYTOSOLIC ENDO-BETA-N-ACETYLGLUCOSAMINIDASE"/>
    <property type="match status" value="1"/>
</dbReference>
<dbReference type="AlphaFoldDB" id="A0AAD7ATB5"/>
<accession>A0AAD7ATB5</accession>
<keyword evidence="2" id="KW-0378">Hydrolase</keyword>
<organism evidence="2 3">
    <name type="scientific">Mycena albidolilacea</name>
    <dbReference type="NCBI Taxonomy" id="1033008"/>
    <lineage>
        <taxon>Eukaryota</taxon>
        <taxon>Fungi</taxon>
        <taxon>Dikarya</taxon>
        <taxon>Basidiomycota</taxon>
        <taxon>Agaricomycotina</taxon>
        <taxon>Agaricomycetes</taxon>
        <taxon>Agaricomycetidae</taxon>
        <taxon>Agaricales</taxon>
        <taxon>Marasmiineae</taxon>
        <taxon>Mycenaceae</taxon>
        <taxon>Mycena</taxon>
    </lineage>
</organism>
<sequence>MPLTGSSLNALDAPYFKSLEELDVWAATPKKPLDNVLKYPPRPLSPHSSGKLLVCHDYKGGYTETPFSLGYTFNFWSAADVFIYFSHRRVTVPPPGWITAAHRQGVKMLGTLIFEGNGEDDCLRLLVGRLPKSKTGPARQPTEFRSLPLSPHYARLLAEVAHQRGFDGYLLNFECPLRGGIEQTRAVAAWMTLLVDELKSKIGSHAEVVWYDSVVVTGQLAWQDRLNSFNLPFFLSSTSFFTNYTWAPSYTAKTVEYFRSLNPTAAPKTPRDIYMGIDVFGRGSHGGGGFGAYKALDHITPAGLSTAFFAPGWSWESTQDAPGFTWESWFTSERTLWTGARAGEPRVAVPAVPPNRPGEPPCAHGSFAPVASFFTHAAPPDPRAVPLHTTFCPGVGRAWWVEGVRVFERPGKEGWTDVDKQTSVGDLVWPVPALAWEGDERTDALPTATSEVTLDAAWNGGSSLRLGISAAGDDGEDAAFRCMWLPVQSVTITPGKSYEATAVYKLDQEDPNVDLDIAFSVKSMTSLSTYSDAFDVVPQSVSSAPLPDGWTKLCVQFETSAPVPDATTVKAALGFVISIVAEDPSTALNLSLLLGQLDAYPTPSPTAPTPAPMLLWADFAVAASSPNAQPLDGTLTWEVAATFTPLSNVLTLTGAEDPASAWPIAPSAERWFPRFMYFNVYAQPHRAGAAVVQKPEEAVWIGTSGYDGLGQAHAFAVRQVNLPFDLGGVKTVSFYVQGVTDRGEVLRWDQCVFVNAFLS</sequence>
<reference evidence="2" key="1">
    <citation type="submission" date="2023-03" db="EMBL/GenBank/DDBJ databases">
        <title>Massive genome expansion in bonnet fungi (Mycena s.s.) driven by repeated elements and novel gene families across ecological guilds.</title>
        <authorList>
            <consortium name="Lawrence Berkeley National Laboratory"/>
            <person name="Harder C.B."/>
            <person name="Miyauchi S."/>
            <person name="Viragh M."/>
            <person name="Kuo A."/>
            <person name="Thoen E."/>
            <person name="Andreopoulos B."/>
            <person name="Lu D."/>
            <person name="Skrede I."/>
            <person name="Drula E."/>
            <person name="Henrissat B."/>
            <person name="Morin E."/>
            <person name="Kohler A."/>
            <person name="Barry K."/>
            <person name="LaButti K."/>
            <person name="Morin E."/>
            <person name="Salamov A."/>
            <person name="Lipzen A."/>
            <person name="Mereny Z."/>
            <person name="Hegedus B."/>
            <person name="Baldrian P."/>
            <person name="Stursova M."/>
            <person name="Weitz H."/>
            <person name="Taylor A."/>
            <person name="Grigoriev I.V."/>
            <person name="Nagy L.G."/>
            <person name="Martin F."/>
            <person name="Kauserud H."/>
        </authorList>
    </citation>
    <scope>NUCLEOTIDE SEQUENCE</scope>
    <source>
        <strain evidence="2">CBHHK002</strain>
    </source>
</reference>
<feature type="domain" description="Cytosolic endo-beta-N-acetylglucosaminidase TIM barrel" evidence="1">
    <location>
        <begin position="70"/>
        <end position="399"/>
    </location>
</feature>
<evidence type="ECO:0000313" key="2">
    <source>
        <dbReference type="EMBL" id="KAJ7367549.1"/>
    </source>
</evidence>
<keyword evidence="3" id="KW-1185">Reference proteome</keyword>
<protein>
    <submittedName>
        <fullName evidence="2">Glycoside hydrolase family 85 protein</fullName>
    </submittedName>
</protein>
<dbReference type="EMBL" id="JARIHO010000001">
    <property type="protein sequence ID" value="KAJ7367549.1"/>
    <property type="molecule type" value="Genomic_DNA"/>
</dbReference>
<dbReference type="InterPro" id="IPR005201">
    <property type="entry name" value="TIM_ENGase"/>
</dbReference>
<dbReference type="Proteomes" id="UP001218218">
    <property type="component" value="Unassembled WGS sequence"/>
</dbReference>
<evidence type="ECO:0000313" key="3">
    <source>
        <dbReference type="Proteomes" id="UP001218218"/>
    </source>
</evidence>
<name>A0AAD7ATB5_9AGAR</name>
<dbReference type="Gene3D" id="3.20.20.80">
    <property type="entry name" value="Glycosidases"/>
    <property type="match status" value="1"/>
</dbReference>
<comment type="caution">
    <text evidence="2">The sequence shown here is derived from an EMBL/GenBank/DDBJ whole genome shotgun (WGS) entry which is preliminary data.</text>
</comment>